<dbReference type="RefSeq" id="WP_178932201.1">
    <property type="nucleotide sequence ID" value="NZ_JACBAZ010000003.1"/>
</dbReference>
<dbReference type="InterPro" id="IPR025048">
    <property type="entry name" value="DUF3987"/>
</dbReference>
<gene>
    <name evidence="3" type="ORF">HW115_08525</name>
</gene>
<proteinExistence type="predicted"/>
<comment type="caution">
    <text evidence="3">The sequence shown here is derived from an EMBL/GenBank/DDBJ whole genome shotgun (WGS) entry which is preliminary data.</text>
</comment>
<dbReference type="AlphaFoldDB" id="A0A851GNE6"/>
<evidence type="ECO:0000313" key="4">
    <source>
        <dbReference type="Proteomes" id="UP000557872"/>
    </source>
</evidence>
<reference evidence="3 4" key="1">
    <citation type="submission" date="2020-07" db="EMBL/GenBank/DDBJ databases">
        <title>Roseicoccus Jingziensis gen. nov., sp. nov., isolated from coastal seawater.</title>
        <authorList>
            <person name="Feng X."/>
        </authorList>
    </citation>
    <scope>NUCLEOTIDE SEQUENCE [LARGE SCALE GENOMIC DNA]</scope>
    <source>
        <strain evidence="3 4">N1E253</strain>
    </source>
</reference>
<protein>
    <submittedName>
        <fullName evidence="3">DUF3987 domain-containing protein</fullName>
    </submittedName>
</protein>
<sequence length="507" mass="56672">MRDSTVSRPLSPVQQLAQEIEKSAGTLDEYSEPPLRPFPTGKLPRIMRDMVRETSKASLTPECLAAINVIGAVSASIGAGYLINSGGDRTTSANLFILGIAQSGTGKGQAFSRIFKPFRDAEQQHNDRWRNHGHPKAESEINLIDEQIKEVKKEVKKQESQAEFNLLRDKLTKLQRRRDELSLELEKSPSFSVADVTREKLALSLSNQPGEALASLSPEARGVLSVLAGRYSSTGSSDEDIYLSSYSRESILIDRISRPATHLHNPTLSILWLIQPDAAARFGEKIEMVDSGLLPRFLLANTHAELEDEPEFPHKIDNSIADQWASLITGLLTNVRAKGDQPDHIPTARGVYNLMRDFTNQGRHQGRKNGDKADIAPFVARWGENCWRLVLVIHAGKYGPKAHRHPVSEETASSAIVIMQWFITEQITFLGEQRRLRRKTRMKKLAEILRDAGGDKTLRTLKKDNGFEPGEVKKIASQFSHCIRVEKIKTKGRPSEVAILQQNSNRQ</sequence>
<organism evidence="3 4">
    <name type="scientific">Oceaniferula marina</name>
    <dbReference type="NCBI Taxonomy" id="2748318"/>
    <lineage>
        <taxon>Bacteria</taxon>
        <taxon>Pseudomonadati</taxon>
        <taxon>Verrucomicrobiota</taxon>
        <taxon>Verrucomicrobiia</taxon>
        <taxon>Verrucomicrobiales</taxon>
        <taxon>Verrucomicrobiaceae</taxon>
        <taxon>Oceaniferula</taxon>
    </lineage>
</organism>
<feature type="coiled-coil region" evidence="1">
    <location>
        <begin position="134"/>
        <end position="184"/>
    </location>
</feature>
<accession>A0A851GNE6</accession>
<feature type="region of interest" description="Disordered" evidence="2">
    <location>
        <begin position="22"/>
        <end position="42"/>
    </location>
</feature>
<dbReference type="EMBL" id="JACBAZ010000003">
    <property type="protein sequence ID" value="NWK55654.1"/>
    <property type="molecule type" value="Genomic_DNA"/>
</dbReference>
<keyword evidence="4" id="KW-1185">Reference proteome</keyword>
<keyword evidence="1" id="KW-0175">Coiled coil</keyword>
<dbReference type="Pfam" id="PF13148">
    <property type="entry name" value="DUF3987"/>
    <property type="match status" value="1"/>
</dbReference>
<evidence type="ECO:0000313" key="3">
    <source>
        <dbReference type="EMBL" id="NWK55654.1"/>
    </source>
</evidence>
<evidence type="ECO:0000256" key="1">
    <source>
        <dbReference type="SAM" id="Coils"/>
    </source>
</evidence>
<evidence type="ECO:0000256" key="2">
    <source>
        <dbReference type="SAM" id="MobiDB-lite"/>
    </source>
</evidence>
<name>A0A851GNE6_9BACT</name>
<dbReference type="Proteomes" id="UP000557872">
    <property type="component" value="Unassembled WGS sequence"/>
</dbReference>